<organism evidence="3 4">
    <name type="scientific">Euplotes crassus</name>
    <dbReference type="NCBI Taxonomy" id="5936"/>
    <lineage>
        <taxon>Eukaryota</taxon>
        <taxon>Sar</taxon>
        <taxon>Alveolata</taxon>
        <taxon>Ciliophora</taxon>
        <taxon>Intramacronucleata</taxon>
        <taxon>Spirotrichea</taxon>
        <taxon>Hypotrichia</taxon>
        <taxon>Euplotida</taxon>
        <taxon>Euplotidae</taxon>
        <taxon>Moneuplotes</taxon>
    </lineage>
</organism>
<feature type="compositionally biased region" description="Polar residues" evidence="2">
    <location>
        <begin position="447"/>
        <end position="463"/>
    </location>
</feature>
<dbReference type="EMBL" id="CAMPGE010005896">
    <property type="protein sequence ID" value="CAI2364737.1"/>
    <property type="molecule type" value="Genomic_DNA"/>
</dbReference>
<sequence length="647" mass="74215">MKTNRPWSPSEVVRAGRKAISVNKTYKRRISINEDIIKTKFKHQALKNELKRRNTRMVAPLCQSPVQPKPYVPVPKKEPINVQEQLKIGALQLKQEVDSLLTLYGGTFSPQFSPTRSPLSENNSRGGRLNPRFISPDPQVNSTLQDPIANMKQKRNRGRNPRASQRADINRTISKNLNPKINLNSPLMKVPEEQTGMNRTIMTNRDFNSPTKQLSKDQTINTSKDRSIETYDKSLNDLQPPMLDPSQFPRRKSKFLKMLKKYTAQRSPHQFNEPKSPAIQKLEKAKEELKKMTLETKNKEAYLNKLKSKLGQSNAKKVYKVKKLSELVENTQNMNKRKDSKLKKLTTKRLYNSSSDTCSEDAKEQQKNKENEIKMKKTRKVVTDFFVHRKSRSSILNQDTSRQITKVKQLKRGSIIFGSSKKKLSPEELRIPSKGDKLKKHSKVSSKRGSTVKNLRQSKSSNHGYEIPIKKQKLHIDKPMNSKSKVKQSKKEQSKKNVKNKNSHQSMNVSHKGQPMEGNISPNINGQIDVDGSGIYASSAVPQPRFISNYPTNTNFTITLNNDEGSISEGSIEDELSSEIEELKEERPVEGRLSKFHSQIQTKSKNQEKKKRNYKRMSKNRKFQSRDSKTSGFSKIEVEYVINDIVK</sequence>
<evidence type="ECO:0000313" key="4">
    <source>
        <dbReference type="Proteomes" id="UP001295684"/>
    </source>
</evidence>
<evidence type="ECO:0000256" key="1">
    <source>
        <dbReference type="SAM" id="Coils"/>
    </source>
</evidence>
<gene>
    <name evidence="3" type="ORF">ECRASSUSDP1_LOCUS6083</name>
</gene>
<name>A0AAD1U9C3_EUPCR</name>
<evidence type="ECO:0000256" key="2">
    <source>
        <dbReference type="SAM" id="MobiDB-lite"/>
    </source>
</evidence>
<evidence type="ECO:0000313" key="3">
    <source>
        <dbReference type="EMBL" id="CAI2364737.1"/>
    </source>
</evidence>
<feature type="compositionally biased region" description="Basic residues" evidence="2">
    <location>
        <begin position="437"/>
        <end position="446"/>
    </location>
</feature>
<dbReference type="Proteomes" id="UP001295684">
    <property type="component" value="Unassembled WGS sequence"/>
</dbReference>
<feature type="compositionally biased region" description="Polar residues" evidence="2">
    <location>
        <begin position="111"/>
        <end position="125"/>
    </location>
</feature>
<feature type="compositionally biased region" description="Basic and acidic residues" evidence="2">
    <location>
        <begin position="424"/>
        <end position="436"/>
    </location>
</feature>
<keyword evidence="1" id="KW-0175">Coiled coil</keyword>
<comment type="caution">
    <text evidence="3">The sequence shown here is derived from an EMBL/GenBank/DDBJ whole genome shotgun (WGS) entry which is preliminary data.</text>
</comment>
<feature type="region of interest" description="Disordered" evidence="2">
    <location>
        <begin position="585"/>
        <end position="630"/>
    </location>
</feature>
<protein>
    <submittedName>
        <fullName evidence="3">Uncharacterized protein</fullName>
    </submittedName>
</protein>
<feature type="region of interest" description="Disordered" evidence="2">
    <location>
        <begin position="111"/>
        <end position="167"/>
    </location>
</feature>
<reference evidence="3" key="1">
    <citation type="submission" date="2023-07" db="EMBL/GenBank/DDBJ databases">
        <authorList>
            <consortium name="AG Swart"/>
            <person name="Singh M."/>
            <person name="Singh A."/>
            <person name="Seah K."/>
            <person name="Emmerich C."/>
        </authorList>
    </citation>
    <scope>NUCLEOTIDE SEQUENCE</scope>
    <source>
        <strain evidence="3">DP1</strain>
    </source>
</reference>
<feature type="compositionally biased region" description="Basic residues" evidence="2">
    <location>
        <begin position="608"/>
        <end position="623"/>
    </location>
</feature>
<proteinExistence type="predicted"/>
<feature type="region of interest" description="Disordered" evidence="2">
    <location>
        <begin position="423"/>
        <end position="518"/>
    </location>
</feature>
<accession>A0AAD1U9C3</accession>
<feature type="compositionally biased region" description="Polar residues" evidence="2">
    <location>
        <begin position="202"/>
        <end position="222"/>
    </location>
</feature>
<keyword evidence="4" id="KW-1185">Reference proteome</keyword>
<feature type="region of interest" description="Disordered" evidence="2">
    <location>
        <begin position="202"/>
        <end position="223"/>
    </location>
</feature>
<dbReference type="AlphaFoldDB" id="A0AAD1U9C3"/>
<feature type="coiled-coil region" evidence="1">
    <location>
        <begin position="328"/>
        <end position="379"/>
    </location>
</feature>